<dbReference type="Gene3D" id="3.10.20.30">
    <property type="match status" value="1"/>
</dbReference>
<dbReference type="Pfam" id="PF21965">
    <property type="entry name" value="SAMP2"/>
    <property type="match status" value="1"/>
</dbReference>
<proteinExistence type="predicted"/>
<dbReference type="InterPro" id="IPR053833">
    <property type="entry name" value="SAMP2"/>
</dbReference>
<sequence length="66" mass="6916">MQVTVEHDDATHTVDLDDGSTIRDALDALDIAPSTVLAVHDGTIVPHDSKINGDIHLELITVSSGG</sequence>
<organism evidence="1">
    <name type="scientific">uncultured marine group II/III euryarchaeote KM3_180_D08</name>
    <dbReference type="NCBI Taxonomy" id="1457942"/>
    <lineage>
        <taxon>Archaea</taxon>
        <taxon>Methanobacteriati</taxon>
        <taxon>Methanobacteriota</taxon>
        <taxon>environmental samples</taxon>
    </lineage>
</organism>
<dbReference type="AlphaFoldDB" id="A0A075GMU3"/>
<dbReference type="InterPro" id="IPR012675">
    <property type="entry name" value="Beta-grasp_dom_sf"/>
</dbReference>
<name>A0A075GMU3_9EURY</name>
<dbReference type="EMBL" id="KF900731">
    <property type="protein sequence ID" value="AIF05194.1"/>
    <property type="molecule type" value="Genomic_DNA"/>
</dbReference>
<evidence type="ECO:0000313" key="1">
    <source>
        <dbReference type="EMBL" id="AIF05194.1"/>
    </source>
</evidence>
<accession>A0A075GMU3</accession>
<protein>
    <submittedName>
        <fullName evidence="1">Uncharacterized protein</fullName>
    </submittedName>
</protein>
<dbReference type="SUPFAM" id="SSF54285">
    <property type="entry name" value="MoaD/ThiS"/>
    <property type="match status" value="1"/>
</dbReference>
<dbReference type="InterPro" id="IPR016155">
    <property type="entry name" value="Mopterin_synth/thiamin_S_b"/>
</dbReference>
<reference evidence="1" key="1">
    <citation type="journal article" date="2014" name="Genome Biol. Evol.">
        <title>Pangenome evidence for extensive interdomain horizontal transfer affecting lineage core and shell genes in uncultured planktonic thaumarchaeota and euryarchaeota.</title>
        <authorList>
            <person name="Deschamps P."/>
            <person name="Zivanovic Y."/>
            <person name="Moreira D."/>
            <person name="Rodriguez-Valera F."/>
            <person name="Lopez-Garcia P."/>
        </authorList>
    </citation>
    <scope>NUCLEOTIDE SEQUENCE</scope>
</reference>